<evidence type="ECO:0000256" key="3">
    <source>
        <dbReference type="ARBA" id="ARBA00008397"/>
    </source>
</evidence>
<evidence type="ECO:0000256" key="5">
    <source>
        <dbReference type="ARBA" id="ARBA00020555"/>
    </source>
</evidence>
<evidence type="ECO:0000256" key="1">
    <source>
        <dbReference type="ARBA" id="ARBA00001165"/>
    </source>
</evidence>
<name>A0A2A4G8L1_9FLAO</name>
<evidence type="ECO:0000256" key="7">
    <source>
        <dbReference type="HAMAP-Rule" id="MF_00675"/>
    </source>
</evidence>
<dbReference type="HAMAP" id="MF_00675">
    <property type="entry name" value="UxaC"/>
    <property type="match status" value="1"/>
</dbReference>
<comment type="similarity">
    <text evidence="3 7">Belongs to the metallo-dependent hydrolases superfamily. Uronate isomerase family.</text>
</comment>
<dbReference type="SUPFAM" id="SSF51556">
    <property type="entry name" value="Metallo-dependent hydrolases"/>
    <property type="match status" value="1"/>
</dbReference>
<reference evidence="8 9" key="1">
    <citation type="submission" date="2017-04" db="EMBL/GenBank/DDBJ databases">
        <title>A new member of the family Flavobacteriaceae isolated from ascidians.</title>
        <authorList>
            <person name="Chen L."/>
        </authorList>
    </citation>
    <scope>NUCLEOTIDE SEQUENCE [LARGE SCALE GENOMIC DNA]</scope>
    <source>
        <strain evidence="8 9">HQA918</strain>
    </source>
</reference>
<sequence length="467" mass="53460">MPKPTFIHDDFLLQNDFAQQLYHDYAKDQPIIDYHCHLSPADIAQDRVFNNITEAWIHGDHYKWRAMRTAGIQEHFITGEASDKDKFLAWAKTVPQTLRNPLYHWTHLELARYFGIYELLNEKNASDIYEEVSRQLQQPKMGCRGLLTGMQVEVVCTTEDPTDTLEHHKAMAQSDSALKMSTSFRPDKAIFIANADYNSYIDALGATENTVINSYTDLCDVLEKRLDFFHQNGCRVSDHGLERISYAEFTDAEINAIFDRKRQGSEPTAEEVEKFHTAIQIFLSEGYHKRGWVQQFHLGALRNNNQRMLSQLGPDTGWDSIGDFPQAQTLSKFLDRLDTNDTLCKTILYNLNPGDNEVLATMVGNFNDGSVRGKVQFGSGWWFLDQKDGMTKQMNALSNMGLISCFVGMLTDSRSFLSFPRHEYFRRLLCNLLGTEIQNGELPQDLELIGNMVKDISYGNAKGYFSF</sequence>
<keyword evidence="6 7" id="KW-0413">Isomerase</keyword>
<accession>A0A2A4G8L1</accession>
<proteinExistence type="inferred from homology"/>
<dbReference type="UniPathway" id="UPA00246"/>
<dbReference type="PANTHER" id="PTHR30068:SF4">
    <property type="entry name" value="URONATE ISOMERASE"/>
    <property type="match status" value="1"/>
</dbReference>
<dbReference type="GO" id="GO:0019698">
    <property type="term" value="P:D-galacturonate catabolic process"/>
    <property type="evidence" value="ECO:0007669"/>
    <property type="project" value="TreeGrafter"/>
</dbReference>
<comment type="catalytic activity">
    <reaction evidence="7">
        <text>aldehydo-D-galacturonate = keto-D-tagaturonate</text>
        <dbReference type="Rhea" id="RHEA:27702"/>
        <dbReference type="ChEBI" id="CHEBI:12952"/>
        <dbReference type="ChEBI" id="CHEBI:17886"/>
    </reaction>
</comment>
<gene>
    <name evidence="7" type="primary">uxaC</name>
    <name evidence="8" type="ORF">B7P33_06155</name>
</gene>
<organism evidence="8 9">
    <name type="scientific">Sediminicola luteus</name>
    <dbReference type="NCBI Taxonomy" id="319238"/>
    <lineage>
        <taxon>Bacteria</taxon>
        <taxon>Pseudomonadati</taxon>
        <taxon>Bacteroidota</taxon>
        <taxon>Flavobacteriia</taxon>
        <taxon>Flavobacteriales</taxon>
        <taxon>Flavobacteriaceae</taxon>
        <taxon>Sediminicola</taxon>
    </lineage>
</organism>
<dbReference type="GO" id="GO:0008880">
    <property type="term" value="F:glucuronate isomerase activity"/>
    <property type="evidence" value="ECO:0007669"/>
    <property type="project" value="UniProtKB-UniRule"/>
</dbReference>
<dbReference type="InterPro" id="IPR003766">
    <property type="entry name" value="Uronate_isomerase"/>
</dbReference>
<dbReference type="NCBIfam" id="NF002794">
    <property type="entry name" value="PRK02925.1"/>
    <property type="match status" value="1"/>
</dbReference>
<dbReference type="Gene3D" id="3.20.20.140">
    <property type="entry name" value="Metal-dependent hydrolases"/>
    <property type="match status" value="1"/>
</dbReference>
<evidence type="ECO:0000313" key="8">
    <source>
        <dbReference type="EMBL" id="PCE64751.1"/>
    </source>
</evidence>
<dbReference type="AlphaFoldDB" id="A0A2A4G8L1"/>
<keyword evidence="9" id="KW-1185">Reference proteome</keyword>
<dbReference type="RefSeq" id="WP_097440030.1">
    <property type="nucleotide sequence ID" value="NZ_KZ300476.1"/>
</dbReference>
<dbReference type="OrthoDB" id="9766564at2"/>
<evidence type="ECO:0000313" key="9">
    <source>
        <dbReference type="Proteomes" id="UP000219559"/>
    </source>
</evidence>
<dbReference type="PANTHER" id="PTHR30068">
    <property type="entry name" value="URONATE ISOMERASE"/>
    <property type="match status" value="1"/>
</dbReference>
<evidence type="ECO:0000256" key="4">
    <source>
        <dbReference type="ARBA" id="ARBA00012546"/>
    </source>
</evidence>
<dbReference type="EMBL" id="NBWU01000002">
    <property type="protein sequence ID" value="PCE64751.1"/>
    <property type="molecule type" value="Genomic_DNA"/>
</dbReference>
<dbReference type="InterPro" id="IPR032466">
    <property type="entry name" value="Metal_Hydrolase"/>
</dbReference>
<comment type="catalytic activity">
    <reaction evidence="1 7">
        <text>D-glucuronate = D-fructuronate</text>
        <dbReference type="Rhea" id="RHEA:13049"/>
        <dbReference type="ChEBI" id="CHEBI:58720"/>
        <dbReference type="ChEBI" id="CHEBI:59863"/>
        <dbReference type="EC" id="5.3.1.12"/>
    </reaction>
</comment>
<evidence type="ECO:0000256" key="2">
    <source>
        <dbReference type="ARBA" id="ARBA00004892"/>
    </source>
</evidence>
<comment type="caution">
    <text evidence="8">The sequence shown here is derived from an EMBL/GenBank/DDBJ whole genome shotgun (WGS) entry which is preliminary data.</text>
</comment>
<dbReference type="Pfam" id="PF02614">
    <property type="entry name" value="UxaC"/>
    <property type="match status" value="1"/>
</dbReference>
<protein>
    <recommendedName>
        <fullName evidence="5 7">Uronate isomerase</fullName>
        <ecNumber evidence="4 7">5.3.1.12</ecNumber>
    </recommendedName>
    <alternativeName>
        <fullName evidence="7">Glucuronate isomerase</fullName>
    </alternativeName>
    <alternativeName>
        <fullName evidence="7">Uronic isomerase</fullName>
    </alternativeName>
</protein>
<dbReference type="GO" id="GO:0042840">
    <property type="term" value="P:D-glucuronate catabolic process"/>
    <property type="evidence" value="ECO:0007669"/>
    <property type="project" value="TreeGrafter"/>
</dbReference>
<comment type="pathway">
    <text evidence="2 7">Carbohydrate metabolism; pentose and glucuronate interconversion.</text>
</comment>
<evidence type="ECO:0000256" key="6">
    <source>
        <dbReference type="ARBA" id="ARBA00023235"/>
    </source>
</evidence>
<dbReference type="Gene3D" id="1.10.2020.10">
    <property type="entry name" value="uronate isomerase, domain 2, chain A"/>
    <property type="match status" value="1"/>
</dbReference>
<dbReference type="EC" id="5.3.1.12" evidence="4 7"/>
<dbReference type="Proteomes" id="UP000219559">
    <property type="component" value="Unassembled WGS sequence"/>
</dbReference>